<organism evidence="1 2">
    <name type="scientific">Elysia marginata</name>
    <dbReference type="NCBI Taxonomy" id="1093978"/>
    <lineage>
        <taxon>Eukaryota</taxon>
        <taxon>Metazoa</taxon>
        <taxon>Spiralia</taxon>
        <taxon>Lophotrochozoa</taxon>
        <taxon>Mollusca</taxon>
        <taxon>Gastropoda</taxon>
        <taxon>Heterobranchia</taxon>
        <taxon>Euthyneura</taxon>
        <taxon>Panpulmonata</taxon>
        <taxon>Sacoglossa</taxon>
        <taxon>Placobranchoidea</taxon>
        <taxon>Plakobranchidae</taxon>
        <taxon>Elysia</taxon>
    </lineage>
</organism>
<gene>
    <name evidence="1" type="ORF">ElyMa_006506400</name>
</gene>
<dbReference type="Proteomes" id="UP000762676">
    <property type="component" value="Unassembled WGS sequence"/>
</dbReference>
<keyword evidence="2" id="KW-1185">Reference proteome</keyword>
<protein>
    <submittedName>
        <fullName evidence="1">Vacuolar protein sorting-associated protein 13A-like</fullName>
    </submittedName>
</protein>
<name>A0AAV4I3Q1_9GAST</name>
<feature type="non-terminal residue" evidence="1">
    <location>
        <position position="101"/>
    </location>
</feature>
<evidence type="ECO:0000313" key="2">
    <source>
        <dbReference type="Proteomes" id="UP000762676"/>
    </source>
</evidence>
<comment type="caution">
    <text evidence="1">The sequence shown here is derived from an EMBL/GenBank/DDBJ whole genome shotgun (WGS) entry which is preliminary data.</text>
</comment>
<accession>A0AAV4I3Q1</accession>
<dbReference type="AlphaFoldDB" id="A0AAV4I3Q1"/>
<proteinExistence type="predicted"/>
<reference evidence="1 2" key="1">
    <citation type="journal article" date="2021" name="Elife">
        <title>Chloroplast acquisition without the gene transfer in kleptoplastic sea slugs, Plakobranchus ocellatus.</title>
        <authorList>
            <person name="Maeda T."/>
            <person name="Takahashi S."/>
            <person name="Yoshida T."/>
            <person name="Shimamura S."/>
            <person name="Takaki Y."/>
            <person name="Nagai Y."/>
            <person name="Toyoda A."/>
            <person name="Suzuki Y."/>
            <person name="Arimoto A."/>
            <person name="Ishii H."/>
            <person name="Satoh N."/>
            <person name="Nishiyama T."/>
            <person name="Hasebe M."/>
            <person name="Maruyama T."/>
            <person name="Minagawa J."/>
            <person name="Obokata J."/>
            <person name="Shigenobu S."/>
        </authorList>
    </citation>
    <scope>NUCLEOTIDE SEQUENCE [LARGE SCALE GENOMIC DNA]</scope>
</reference>
<sequence length="101" mass="11979">MLENKLEVRNEEKSDLHICLCMVWRYKLKVDFEKMELLKPRQCQIRRSFSDGIWVQMRTSPHSRQFHAKINRLQFDNQLRQAVFPTILAPIPPPKSVAADS</sequence>
<dbReference type="EMBL" id="BMAT01013046">
    <property type="protein sequence ID" value="GFS04862.1"/>
    <property type="molecule type" value="Genomic_DNA"/>
</dbReference>
<evidence type="ECO:0000313" key="1">
    <source>
        <dbReference type="EMBL" id="GFS04862.1"/>
    </source>
</evidence>